<dbReference type="GO" id="GO:0046872">
    <property type="term" value="F:metal ion binding"/>
    <property type="evidence" value="ECO:0007669"/>
    <property type="project" value="UniProtKB-KW"/>
</dbReference>
<organism evidence="4 5">
    <name type="scientific">Rosa chinensis</name>
    <name type="common">China rose</name>
    <dbReference type="NCBI Taxonomy" id="74649"/>
    <lineage>
        <taxon>Eukaryota</taxon>
        <taxon>Viridiplantae</taxon>
        <taxon>Streptophyta</taxon>
        <taxon>Embryophyta</taxon>
        <taxon>Tracheophyta</taxon>
        <taxon>Spermatophyta</taxon>
        <taxon>Magnoliopsida</taxon>
        <taxon>eudicotyledons</taxon>
        <taxon>Gunneridae</taxon>
        <taxon>Pentapetalae</taxon>
        <taxon>rosids</taxon>
        <taxon>fabids</taxon>
        <taxon>Rosales</taxon>
        <taxon>Rosaceae</taxon>
        <taxon>Rosoideae</taxon>
        <taxon>Rosoideae incertae sedis</taxon>
        <taxon>Rosa</taxon>
    </lineage>
</organism>
<accession>A0A2P6S962</accession>
<keyword evidence="2" id="KW-0472">Membrane</keyword>
<keyword evidence="2" id="KW-0812">Transmembrane</keyword>
<dbReference type="Proteomes" id="UP000238479">
    <property type="component" value="Chromosome 1"/>
</dbReference>
<evidence type="ECO:0000259" key="3">
    <source>
        <dbReference type="Pfam" id="PF16187"/>
    </source>
</evidence>
<dbReference type="InterPro" id="IPR050626">
    <property type="entry name" value="Peptidase_M16"/>
</dbReference>
<sequence length="319" mass="36901">MRIDAVSKPSFMSEDFQCEPWFGSHYTEEYISPSLIDLWKDLPEIDVSLHLPEKMSSFLLIFPFVLMVLILQIQLLRDANLIVSLLKDELSEIVYQASVAKLETSVSVLSTDKLELKVYIFNDKLPALLSKILKTTKSVMPISDHFMRKLKNTNMKPLSHSTCLRVHVLFQRFYDVDEKLHVLSGLSISDVKLFISQLWSKVYIEGLCHGNLSEKEAISRSDIFKTNFGVQPLPVELMRSEQCICLPPSANLIRDISVKNKSETNLMIELYFQIERELRIESPRLRALIDLFNDIVEEPLFNQLSKDWTMTLWRITELG</sequence>
<dbReference type="PANTHER" id="PTHR43690:SF18">
    <property type="entry name" value="INSULIN-DEGRADING ENZYME-RELATED"/>
    <property type="match status" value="1"/>
</dbReference>
<feature type="transmembrane region" description="Helical" evidence="2">
    <location>
        <begin position="58"/>
        <end position="76"/>
    </location>
</feature>
<dbReference type="InterPro" id="IPR032632">
    <property type="entry name" value="Peptidase_M16_M"/>
</dbReference>
<evidence type="ECO:0000313" key="4">
    <source>
        <dbReference type="EMBL" id="PRQ55240.1"/>
    </source>
</evidence>
<evidence type="ECO:0000256" key="2">
    <source>
        <dbReference type="SAM" id="Phobius"/>
    </source>
</evidence>
<dbReference type="Pfam" id="PF16187">
    <property type="entry name" value="Peptidase_M16_M"/>
    <property type="match status" value="1"/>
</dbReference>
<proteinExistence type="predicted"/>
<evidence type="ECO:0000256" key="1">
    <source>
        <dbReference type="ARBA" id="ARBA00022723"/>
    </source>
</evidence>
<evidence type="ECO:0000313" key="5">
    <source>
        <dbReference type="Proteomes" id="UP000238479"/>
    </source>
</evidence>
<dbReference type="Gene3D" id="3.30.830.10">
    <property type="entry name" value="Metalloenzyme, LuxS/M16 peptidase-like"/>
    <property type="match status" value="2"/>
</dbReference>
<keyword evidence="4" id="KW-0378">Hydrolase</keyword>
<dbReference type="Gramene" id="PRQ55240">
    <property type="protein sequence ID" value="PRQ55240"/>
    <property type="gene ID" value="RchiOBHm_Chr1g0322401"/>
</dbReference>
<dbReference type="STRING" id="74649.A0A2P6S962"/>
<dbReference type="SUPFAM" id="SSF63411">
    <property type="entry name" value="LuxS/MPP-like metallohydrolase"/>
    <property type="match status" value="1"/>
</dbReference>
<feature type="domain" description="Peptidase M16 middle/third" evidence="3">
    <location>
        <begin position="80"/>
        <end position="181"/>
    </location>
</feature>
<dbReference type="EMBL" id="PDCK01000039">
    <property type="protein sequence ID" value="PRQ55240.1"/>
    <property type="molecule type" value="Genomic_DNA"/>
</dbReference>
<keyword evidence="1" id="KW-0479">Metal-binding</keyword>
<dbReference type="InterPro" id="IPR011249">
    <property type="entry name" value="Metalloenz_LuxS/M16"/>
</dbReference>
<dbReference type="EC" id="3.4.24.56" evidence="4"/>
<dbReference type="AlphaFoldDB" id="A0A2P6S962"/>
<comment type="caution">
    <text evidence="4">The sequence shown here is derived from an EMBL/GenBank/DDBJ whole genome shotgun (WGS) entry which is preliminary data.</text>
</comment>
<dbReference type="GO" id="GO:0004222">
    <property type="term" value="F:metalloendopeptidase activity"/>
    <property type="evidence" value="ECO:0007669"/>
    <property type="project" value="UniProtKB-EC"/>
</dbReference>
<name>A0A2P6S962_ROSCH</name>
<protein>
    <submittedName>
        <fullName evidence="4">Putative insulysin</fullName>
        <ecNumber evidence="4">3.4.24.56</ecNumber>
    </submittedName>
</protein>
<dbReference type="PANTHER" id="PTHR43690">
    <property type="entry name" value="NARDILYSIN"/>
    <property type="match status" value="1"/>
</dbReference>
<dbReference type="GO" id="GO:0005829">
    <property type="term" value="C:cytosol"/>
    <property type="evidence" value="ECO:0007669"/>
    <property type="project" value="TreeGrafter"/>
</dbReference>
<keyword evidence="5" id="KW-1185">Reference proteome</keyword>
<gene>
    <name evidence="4" type="ORF">RchiOBHm_Chr1g0322401</name>
</gene>
<keyword evidence="2" id="KW-1133">Transmembrane helix</keyword>
<reference evidence="4 5" key="1">
    <citation type="journal article" date="2018" name="Nat. Genet.">
        <title>The Rosa genome provides new insights in the design of modern roses.</title>
        <authorList>
            <person name="Bendahmane M."/>
        </authorList>
    </citation>
    <scope>NUCLEOTIDE SEQUENCE [LARGE SCALE GENOMIC DNA]</scope>
    <source>
        <strain evidence="5">cv. Old Blush</strain>
    </source>
</reference>